<keyword evidence="2" id="KW-1185">Reference proteome</keyword>
<name>A0ABT2W0A4_9FLAO</name>
<gene>
    <name evidence="1" type="ORF">NZ698_00580</name>
</gene>
<dbReference type="RefSeq" id="WP_263000833.1">
    <property type="nucleotide sequence ID" value="NZ_JAOTEM010000001.1"/>
</dbReference>
<reference evidence="2" key="1">
    <citation type="submission" date="2023-07" db="EMBL/GenBank/DDBJ databases">
        <title>Chryseobacterium sp. strain PBS4-4 Genome sequencing and assembly.</title>
        <authorList>
            <person name="Jung Y."/>
        </authorList>
    </citation>
    <scope>NUCLEOTIDE SEQUENCE [LARGE SCALE GENOMIC DNA]</scope>
    <source>
        <strain evidence="2">PBS4-4</strain>
    </source>
</reference>
<accession>A0ABT2W0A4</accession>
<comment type="caution">
    <text evidence="1">The sequence shown here is derived from an EMBL/GenBank/DDBJ whole genome shotgun (WGS) entry which is preliminary data.</text>
</comment>
<proteinExistence type="predicted"/>
<protein>
    <submittedName>
        <fullName evidence="1">Uncharacterized protein</fullName>
    </submittedName>
</protein>
<evidence type="ECO:0000313" key="1">
    <source>
        <dbReference type="EMBL" id="MCU7615676.1"/>
    </source>
</evidence>
<dbReference type="EMBL" id="JAOTEM010000001">
    <property type="protein sequence ID" value="MCU7615676.1"/>
    <property type="molecule type" value="Genomic_DNA"/>
</dbReference>
<sequence>MATIQQIYSWFETGDIPTQEQFQQTFSSFIHREESITINKITGLESALNNKLGSNHSTDANAHNSVLAKLDASNLNYDNIQLWKTALGVGSIPDNVALVDNGESQDVYNKDQIEEKIANLNFDVTLTSDDESILIENSTKNIESNVSLFSDQFESLMTDIVVLNFSAIQILGVYDGGLKLNTNEYEIISPTRIRILSVRKYTLLPPIANVVEVQYTHLKTD</sequence>
<evidence type="ECO:0000313" key="2">
    <source>
        <dbReference type="Proteomes" id="UP001208649"/>
    </source>
</evidence>
<organism evidence="1 2">
    <name type="scientific">Chryseobacterium edaphi</name>
    <dbReference type="NCBI Taxonomy" id="2976532"/>
    <lineage>
        <taxon>Bacteria</taxon>
        <taxon>Pseudomonadati</taxon>
        <taxon>Bacteroidota</taxon>
        <taxon>Flavobacteriia</taxon>
        <taxon>Flavobacteriales</taxon>
        <taxon>Weeksellaceae</taxon>
        <taxon>Chryseobacterium group</taxon>
        <taxon>Chryseobacterium</taxon>
    </lineage>
</organism>
<dbReference type="Proteomes" id="UP001208649">
    <property type="component" value="Unassembled WGS sequence"/>
</dbReference>